<sequence length="672" mass="71610">MQPGPLPAVQRLAPANPAGAAVGPPSLSTGASLAPPKGDVSDSISPHSTNIVPLAPPCLFNCAPGSRFLSSFFLKNMILNDLLFDRGRTNAPCGAAVAHAILMLKGGVSARNLADTGGLKIHCAKIKLTEVLKLDTSLTLPGLPALLPHFFGGALKRFSEGYTLNVVLRLPTPQPVASCAWVVMFLGRLSFSLGCGQVCPNLFCFFPSVAMIGPRPWSPGHTDPLGTRALLGGGSVWIRAVLGLALSAMLRFGRSLPHCTLGAARALAQTWLTSSGPRGSHSLRGIGTRFWSWFSGWPDLVSARPSPFFDAEGLMMGPCPSDTAEACSAPPPFSLGGFFRASGERSGLCFLRERAHAMLMLAGRCWVSGSRREPTDRGSWGPCPHPIWGLAPTRFADLSPARLGGSCPQADLEVLPAWPRVVPRDQCGLSPAYVGCGFRTGWFSPLFATLLAADRVFTPFTRLTRARRPVDFARHWAGDPCWPSCCGSFLVASRRVCALIMGDVVYPGPPDYLCFLFDSQQAAPPLGVGSTGVDTGAGERPWGGGSASCCPVRTKMGLTAISVGLRRVNFHPFRGADYRWAGTVASFPIPVFDGGALRLVRRHGPWRRFARLVSGFACRLILRLSGARGRGLARRLCPMPRCLCQGLPFGMHGHLWPVVMGPELLSVTDASG</sequence>
<evidence type="ECO:0000313" key="2">
    <source>
        <dbReference type="EMBL" id="KAJ4454189.1"/>
    </source>
</evidence>
<gene>
    <name evidence="2" type="ORF">PAPYR_11167</name>
</gene>
<comment type="caution">
    <text evidence="2">The sequence shown here is derived from an EMBL/GenBank/DDBJ whole genome shotgun (WGS) entry which is preliminary data.</text>
</comment>
<protein>
    <submittedName>
        <fullName evidence="2">Uncharacterized protein</fullName>
    </submittedName>
</protein>
<keyword evidence="3" id="KW-1185">Reference proteome</keyword>
<feature type="region of interest" description="Disordered" evidence="1">
    <location>
        <begin position="17"/>
        <end position="44"/>
    </location>
</feature>
<dbReference type="EMBL" id="JAPMOS010000177">
    <property type="protein sequence ID" value="KAJ4454189.1"/>
    <property type="molecule type" value="Genomic_DNA"/>
</dbReference>
<proteinExistence type="predicted"/>
<name>A0ABQ8UA42_9EUKA</name>
<accession>A0ABQ8UA42</accession>
<reference evidence="2" key="1">
    <citation type="journal article" date="2022" name="bioRxiv">
        <title>Genomics of Preaxostyla Flagellates Illuminates Evolutionary Transitions and the Path Towards Mitochondrial Loss.</title>
        <authorList>
            <person name="Novak L.V.F."/>
            <person name="Treitli S.C."/>
            <person name="Pyrih J."/>
            <person name="Halakuc P."/>
            <person name="Pipaliya S.V."/>
            <person name="Vacek V."/>
            <person name="Brzon O."/>
            <person name="Soukal P."/>
            <person name="Eme L."/>
            <person name="Dacks J.B."/>
            <person name="Karnkowska A."/>
            <person name="Elias M."/>
            <person name="Hampl V."/>
        </authorList>
    </citation>
    <scope>NUCLEOTIDE SEQUENCE</scope>
    <source>
        <strain evidence="2">RCP-MX</strain>
    </source>
</reference>
<dbReference type="Proteomes" id="UP001141327">
    <property type="component" value="Unassembled WGS sequence"/>
</dbReference>
<evidence type="ECO:0000313" key="3">
    <source>
        <dbReference type="Proteomes" id="UP001141327"/>
    </source>
</evidence>
<organism evidence="2 3">
    <name type="scientific">Paratrimastix pyriformis</name>
    <dbReference type="NCBI Taxonomy" id="342808"/>
    <lineage>
        <taxon>Eukaryota</taxon>
        <taxon>Metamonada</taxon>
        <taxon>Preaxostyla</taxon>
        <taxon>Paratrimastigidae</taxon>
        <taxon>Paratrimastix</taxon>
    </lineage>
</organism>
<evidence type="ECO:0000256" key="1">
    <source>
        <dbReference type="SAM" id="MobiDB-lite"/>
    </source>
</evidence>